<name>A0A7K8XWR0_9PICI</name>
<organism evidence="1 2">
    <name type="scientific">Eubucco bourcierii</name>
    <name type="common">red-headed barbet</name>
    <dbReference type="NCBI Taxonomy" id="91767"/>
    <lineage>
        <taxon>Eukaryota</taxon>
        <taxon>Metazoa</taxon>
        <taxon>Chordata</taxon>
        <taxon>Craniata</taxon>
        <taxon>Vertebrata</taxon>
        <taxon>Euteleostomi</taxon>
        <taxon>Archelosauria</taxon>
        <taxon>Archosauria</taxon>
        <taxon>Dinosauria</taxon>
        <taxon>Saurischia</taxon>
        <taxon>Theropoda</taxon>
        <taxon>Coelurosauria</taxon>
        <taxon>Aves</taxon>
        <taxon>Neognathae</taxon>
        <taxon>Neoaves</taxon>
        <taxon>Telluraves</taxon>
        <taxon>Coraciimorphae</taxon>
        <taxon>Piciformes</taxon>
        <taxon>Ramphastidae</taxon>
        <taxon>Eubucco</taxon>
    </lineage>
</organism>
<dbReference type="EMBL" id="VWZE01020944">
    <property type="protein sequence ID" value="NXF95765.1"/>
    <property type="molecule type" value="Genomic_DNA"/>
</dbReference>
<comment type="caution">
    <text evidence="1">The sequence shown here is derived from an EMBL/GenBank/DDBJ whole genome shotgun (WGS) entry which is preliminary data.</text>
</comment>
<dbReference type="OrthoDB" id="10060824at2759"/>
<accession>A0A7K8XWR0</accession>
<dbReference type="GO" id="GO:0005929">
    <property type="term" value="C:cilium"/>
    <property type="evidence" value="ECO:0007669"/>
    <property type="project" value="TreeGrafter"/>
</dbReference>
<evidence type="ECO:0000313" key="1">
    <source>
        <dbReference type="EMBL" id="NXF95765.1"/>
    </source>
</evidence>
<reference evidence="1 2" key="1">
    <citation type="submission" date="2019-09" db="EMBL/GenBank/DDBJ databases">
        <title>Bird 10,000 Genomes (B10K) Project - Family phase.</title>
        <authorList>
            <person name="Zhang G."/>
        </authorList>
    </citation>
    <scope>NUCLEOTIDE SEQUENCE [LARGE SCALE GENOMIC DNA]</scope>
    <source>
        <strain evidence="1">B10K-DU-001-04</strain>
        <tissue evidence="1">Muscle</tissue>
    </source>
</reference>
<dbReference type="AlphaFoldDB" id="A0A7K8XWR0"/>
<proteinExistence type="predicted"/>
<dbReference type="InterPro" id="IPR013783">
    <property type="entry name" value="Ig-like_fold"/>
</dbReference>
<dbReference type="PANTHER" id="PTHR45912">
    <property type="entry name" value="CILIA- AND FLAGELLA-ASSOCIATED PROTEIN 47"/>
    <property type="match status" value="1"/>
</dbReference>
<dbReference type="Gene3D" id="2.60.40.10">
    <property type="entry name" value="Immunoglobulins"/>
    <property type="match status" value="5"/>
</dbReference>
<evidence type="ECO:0000313" key="2">
    <source>
        <dbReference type="Proteomes" id="UP000583613"/>
    </source>
</evidence>
<dbReference type="PANTHER" id="PTHR45912:SF3">
    <property type="entry name" value="CILIA- AND FLAGELLA-ASSOCIATED PROTEIN 47"/>
    <property type="match status" value="1"/>
</dbReference>
<keyword evidence="2" id="KW-1185">Reference proteome</keyword>
<dbReference type="GO" id="GO:0007288">
    <property type="term" value="P:sperm axoneme assembly"/>
    <property type="evidence" value="ECO:0007669"/>
    <property type="project" value="TreeGrafter"/>
</dbReference>
<gene>
    <name evidence="1" type="primary">Cfap47_1</name>
    <name evidence="1" type="ORF">EUBBOU_R06905</name>
</gene>
<protein>
    <submittedName>
        <fullName evidence="1">CFA47 protein</fullName>
    </submittedName>
</protein>
<sequence length="874" mass="97359">QFKLIVENPDKPVAPGLQVTAFVEYYPETQEDLQDRLCLLIEDDFVDIPLLGLIPCCFLEIESEISFGAVIANSKIISKEISIANHGSSSGTFKVSYDGVVPLNIEPTSGVVEPKSVKMIKVGICTDVARIIKEAIKVELEGRGCTEVWIKAIVVQQIVKVLGVPFGNVLECVNFGPVYFGSSKMEQISLYNESPECMDWVAVLEDNAIGGEMGTDLQRSTDAVLQDLSLKNRARDVDVSTLILCIPNQGTLQPYEKSLVTLCFTPKDCNSDRISKRNSELKQDYVLFLRFEVVGNKGSYLQTLSDGATAVTMKHPQPTELALMGSGIPVALTFNPGPVFKFMDCFLGGQTQILCTLKNESELLPVTFSFHKMAHFNISPEKGKIKAKSAQDVIFSFSPRQIGTFKVKQVVNIIGTGLEKDNLQVLKKKSFHQIYLSFIGVCKSERKNILFKINPGITPMISNATGRFVADGTGQCTDTAPMAILKSNQTQIHTHRTNRNCEGDALTAFPNDRAASIRPSDRNKKYRTIFTKTERYNYIDPEFSYTDCEQLSKAAHKEYYSCFIYNLRQHRLQRDATRQFYIYNNPVNIGLKPAEGLLSPKISVTDIHKEKLQFKMPPLEESCLLTRRKLEAVGSKSSVKEITSGLSALPSSTEEKEDCSRTLTSKQLHQIVIGPSTMDFGDVCVYSTTTSKLHIINNLSVHIWIKIAIEIDELQQTSPLSQVVPPLTKTHIPIVFETSTLGMFKKSFTYTINNQHLGHVLVVAKAVSVQLELSARELILNPVPGYLAETEFRSTVRVYNPRNHPAEFTWKPVITDRGNAFSVQPAKGFLEAYSDLECEVVWYPGFSSPEAGEFNLCVHEGNTINLKCFAKVTI</sequence>
<dbReference type="Proteomes" id="UP000583613">
    <property type="component" value="Unassembled WGS sequence"/>
</dbReference>
<feature type="non-terminal residue" evidence="1">
    <location>
        <position position="874"/>
    </location>
</feature>
<feature type="non-terminal residue" evidence="1">
    <location>
        <position position="1"/>
    </location>
</feature>